<feature type="domain" description="RING-type" evidence="7">
    <location>
        <begin position="16"/>
        <end position="56"/>
    </location>
</feature>
<dbReference type="GO" id="GO:0005737">
    <property type="term" value="C:cytoplasm"/>
    <property type="evidence" value="ECO:0007669"/>
    <property type="project" value="UniProtKB-ARBA"/>
</dbReference>
<evidence type="ECO:0000256" key="1">
    <source>
        <dbReference type="ARBA" id="ARBA00022588"/>
    </source>
</evidence>
<dbReference type="Proteomes" id="UP000694523">
    <property type="component" value="Unplaced"/>
</dbReference>
<dbReference type="PROSITE" id="PS50188">
    <property type="entry name" value="B302_SPRY"/>
    <property type="match status" value="1"/>
</dbReference>
<dbReference type="Pfam" id="PF13765">
    <property type="entry name" value="PRY"/>
    <property type="match status" value="1"/>
</dbReference>
<evidence type="ECO:0000256" key="6">
    <source>
        <dbReference type="PROSITE-ProRule" id="PRU00024"/>
    </source>
</evidence>
<evidence type="ECO:0000313" key="11">
    <source>
        <dbReference type="Proteomes" id="UP000694523"/>
    </source>
</evidence>
<protein>
    <recommendedName>
        <fullName evidence="12">E3 ubiquitin-protein ligase TRIM39-like</fullName>
    </recommendedName>
</protein>
<dbReference type="InterPro" id="IPR013083">
    <property type="entry name" value="Znf_RING/FYVE/PHD"/>
</dbReference>
<proteinExistence type="predicted"/>
<dbReference type="InterPro" id="IPR001870">
    <property type="entry name" value="B30.2/SPRY"/>
</dbReference>
<evidence type="ECO:0000259" key="9">
    <source>
        <dbReference type="PROSITE" id="PS50188"/>
    </source>
</evidence>
<dbReference type="PROSITE" id="PS50119">
    <property type="entry name" value="ZF_BBOX"/>
    <property type="match status" value="1"/>
</dbReference>
<dbReference type="InterPro" id="IPR051051">
    <property type="entry name" value="E3_ubiq-ligase_TRIM/RNF"/>
</dbReference>
<dbReference type="Pfam" id="PF13445">
    <property type="entry name" value="zf-RING_UBOX"/>
    <property type="match status" value="1"/>
</dbReference>
<dbReference type="SUPFAM" id="SSF57850">
    <property type="entry name" value="RING/U-box"/>
    <property type="match status" value="1"/>
</dbReference>
<dbReference type="Pfam" id="PF00622">
    <property type="entry name" value="SPRY"/>
    <property type="match status" value="1"/>
</dbReference>
<reference evidence="10" key="2">
    <citation type="submission" date="2025-09" db="UniProtKB">
        <authorList>
            <consortium name="Ensembl"/>
        </authorList>
    </citation>
    <scope>IDENTIFICATION</scope>
</reference>
<dbReference type="AlphaFoldDB" id="A0A8C6UDD4"/>
<keyword evidence="4" id="KW-0862">Zinc</keyword>
<reference evidence="10" key="1">
    <citation type="submission" date="2025-08" db="UniProtKB">
        <authorList>
            <consortium name="Ensembl"/>
        </authorList>
    </citation>
    <scope>IDENTIFICATION</scope>
</reference>
<name>A0A8C6UDD4_9GOBI</name>
<dbReference type="InterPro" id="IPR001841">
    <property type="entry name" value="Znf_RING"/>
</dbReference>
<dbReference type="Gene3D" id="4.10.830.40">
    <property type="match status" value="1"/>
</dbReference>
<dbReference type="InterPro" id="IPR006574">
    <property type="entry name" value="PRY"/>
</dbReference>
<dbReference type="InterPro" id="IPR017907">
    <property type="entry name" value="Znf_RING_CS"/>
</dbReference>
<dbReference type="PROSITE" id="PS00518">
    <property type="entry name" value="ZF_RING_1"/>
    <property type="match status" value="1"/>
</dbReference>
<dbReference type="Gene3D" id="3.30.160.60">
    <property type="entry name" value="Classic Zinc Finger"/>
    <property type="match status" value="1"/>
</dbReference>
<dbReference type="InterPro" id="IPR013320">
    <property type="entry name" value="ConA-like_dom_sf"/>
</dbReference>
<feature type="domain" description="B30.2/SPRY" evidence="9">
    <location>
        <begin position="339"/>
        <end position="535"/>
    </location>
</feature>
<dbReference type="SMART" id="SM00589">
    <property type="entry name" value="PRY"/>
    <property type="match status" value="1"/>
</dbReference>
<dbReference type="InterPro" id="IPR027370">
    <property type="entry name" value="Znf-RING_euk"/>
</dbReference>
<dbReference type="InterPro" id="IPR058030">
    <property type="entry name" value="TRIM8/14/16/25/29/45/65_CC"/>
</dbReference>
<accession>A0A8C6UDD4</accession>
<dbReference type="InterPro" id="IPR043136">
    <property type="entry name" value="B30.2/SPRY_sf"/>
</dbReference>
<dbReference type="Gene3D" id="3.30.40.10">
    <property type="entry name" value="Zinc/RING finger domain, C3HC4 (zinc finger)"/>
    <property type="match status" value="1"/>
</dbReference>
<dbReference type="InterPro" id="IPR000315">
    <property type="entry name" value="Znf_B-box"/>
</dbReference>
<dbReference type="InterPro" id="IPR003877">
    <property type="entry name" value="SPRY_dom"/>
</dbReference>
<dbReference type="CDD" id="cd19769">
    <property type="entry name" value="Bbox2_TRIM16-like"/>
    <property type="match status" value="1"/>
</dbReference>
<dbReference type="PANTHER" id="PTHR25465:SF49">
    <property type="entry name" value="BLOODTHIRSTY-RELATED GENE FAMILY, MEMBER 1-RELATED"/>
    <property type="match status" value="1"/>
</dbReference>
<dbReference type="Ensembl" id="ENSNMLT00000036827.1">
    <property type="protein sequence ID" value="ENSNMLP00000033085.1"/>
    <property type="gene ID" value="ENSNMLG00000020635.1"/>
</dbReference>
<dbReference type="CDD" id="cd13733">
    <property type="entry name" value="SPRY_PRY_C-I_1"/>
    <property type="match status" value="1"/>
</dbReference>
<evidence type="ECO:0000256" key="2">
    <source>
        <dbReference type="ARBA" id="ARBA00022723"/>
    </source>
</evidence>
<dbReference type="SUPFAM" id="SSF57845">
    <property type="entry name" value="B-box zinc-binding domain"/>
    <property type="match status" value="1"/>
</dbReference>
<dbReference type="GO" id="GO:0008270">
    <property type="term" value="F:zinc ion binding"/>
    <property type="evidence" value="ECO:0007669"/>
    <property type="project" value="UniProtKB-KW"/>
</dbReference>
<dbReference type="SMART" id="SM00449">
    <property type="entry name" value="SPRY"/>
    <property type="match status" value="1"/>
</dbReference>
<keyword evidence="3 6" id="KW-0863">Zinc-finger</keyword>
<dbReference type="PRINTS" id="PR01407">
    <property type="entry name" value="BUTYPHLNCDUF"/>
</dbReference>
<dbReference type="Pfam" id="PF00643">
    <property type="entry name" value="zf-B_box"/>
    <property type="match status" value="1"/>
</dbReference>
<organism evidence="10 11">
    <name type="scientific">Neogobius melanostomus</name>
    <name type="common">round goby</name>
    <dbReference type="NCBI Taxonomy" id="47308"/>
    <lineage>
        <taxon>Eukaryota</taxon>
        <taxon>Metazoa</taxon>
        <taxon>Chordata</taxon>
        <taxon>Craniata</taxon>
        <taxon>Vertebrata</taxon>
        <taxon>Euteleostomi</taxon>
        <taxon>Actinopterygii</taxon>
        <taxon>Neopterygii</taxon>
        <taxon>Teleostei</taxon>
        <taxon>Neoteleostei</taxon>
        <taxon>Acanthomorphata</taxon>
        <taxon>Gobiaria</taxon>
        <taxon>Gobiiformes</taxon>
        <taxon>Gobioidei</taxon>
        <taxon>Gobiidae</taxon>
        <taxon>Benthophilinae</taxon>
        <taxon>Neogobiini</taxon>
        <taxon>Neogobius</taxon>
    </lineage>
</organism>
<dbReference type="Pfam" id="PF25600">
    <property type="entry name" value="TRIM_CC"/>
    <property type="match status" value="1"/>
</dbReference>
<evidence type="ECO:0000256" key="3">
    <source>
        <dbReference type="ARBA" id="ARBA00022771"/>
    </source>
</evidence>
<evidence type="ECO:0000256" key="4">
    <source>
        <dbReference type="ARBA" id="ARBA00022833"/>
    </source>
</evidence>
<dbReference type="SMART" id="SM00336">
    <property type="entry name" value="BBOX"/>
    <property type="match status" value="2"/>
</dbReference>
<dbReference type="PROSITE" id="PS50089">
    <property type="entry name" value="ZF_RING_2"/>
    <property type="match status" value="1"/>
</dbReference>
<dbReference type="PANTHER" id="PTHR25465">
    <property type="entry name" value="B-BOX DOMAIN CONTAINING"/>
    <property type="match status" value="1"/>
</dbReference>
<keyword evidence="5" id="KW-0391">Immunity</keyword>
<dbReference type="InterPro" id="IPR003879">
    <property type="entry name" value="Butyrophylin_SPRY"/>
</dbReference>
<keyword evidence="2" id="KW-0479">Metal-binding</keyword>
<dbReference type="Gene3D" id="2.60.120.920">
    <property type="match status" value="1"/>
</dbReference>
<evidence type="ECO:0000256" key="5">
    <source>
        <dbReference type="ARBA" id="ARBA00022859"/>
    </source>
</evidence>
<dbReference type="GO" id="GO:0045087">
    <property type="term" value="P:innate immune response"/>
    <property type="evidence" value="ECO:0007669"/>
    <property type="project" value="UniProtKB-KW"/>
</dbReference>
<evidence type="ECO:0000313" key="10">
    <source>
        <dbReference type="Ensembl" id="ENSNMLP00000033085.1"/>
    </source>
</evidence>
<feature type="domain" description="B box-type" evidence="8">
    <location>
        <begin position="147"/>
        <end position="187"/>
    </location>
</feature>
<dbReference type="SMART" id="SM00184">
    <property type="entry name" value="RING"/>
    <property type="match status" value="1"/>
</dbReference>
<sequence>MMASLSCVMSEDQFLCCICLEVFTDPVTTSCGHSFCKTCIDKHWDSSVQYRCPICKEHFRAKPQLKTNTFISEMISQFKRKSQQQSFENLVMQAVGPGDVRCDVCPKARAIKSCLACVASYCQSHLENHLTIPRLQRHQLVEPVENLKDRLCAQHGKTLELFCRDDSKFICLRCTLSDHKNHDTIPLKEEGEVVQANMKKLIKKRQTNIEEIQKSIETSRNCAAREIQNGVKICNVLMECVQRSLNELKQDIMEKCKYEEELATYWIQKLNAEILELTKRKSEMEDVWRSGDSFCFHQTFLSDNPAPVVQDWTEVTPSVPSYEGTVAKAVAKLREILDQEVKGVLKDDLRRVRQFAVEVTLDRDTAHPNLILSYDHKQVYNGDHYRPLPDNPERFMTYTCVAGKHKFSTGRLYFEVHVGEKTGWYMGMAKKSTERKRRFQLTPENGLWLISFKNAECVAHDHTNLILDLKSTPKKIGVFVDYEEGIVSFYNVHTAEMIYSFTSCYFTEDLLPLFNPGTNGANNFHPLVLTSVSAQ</sequence>
<evidence type="ECO:0000259" key="7">
    <source>
        <dbReference type="PROSITE" id="PS50089"/>
    </source>
</evidence>
<keyword evidence="11" id="KW-1185">Reference proteome</keyword>
<dbReference type="SUPFAM" id="SSF49899">
    <property type="entry name" value="Concanavalin A-like lectins/glucanases"/>
    <property type="match status" value="1"/>
</dbReference>
<evidence type="ECO:0008006" key="12">
    <source>
        <dbReference type="Google" id="ProtNLM"/>
    </source>
</evidence>
<keyword evidence="1" id="KW-0399">Innate immunity</keyword>
<dbReference type="FunFam" id="2.60.120.920:FF:000004">
    <property type="entry name" value="Butyrophilin subfamily 1 member A1"/>
    <property type="match status" value="1"/>
</dbReference>
<evidence type="ECO:0000259" key="8">
    <source>
        <dbReference type="PROSITE" id="PS50119"/>
    </source>
</evidence>